<evidence type="ECO:0000313" key="1">
    <source>
        <dbReference type="EMBL" id="QMW77532.1"/>
    </source>
</evidence>
<proteinExistence type="predicted"/>
<name>A0A7G5MSD9_9FIRM</name>
<gene>
    <name evidence="1" type="ORF">E5259_07985</name>
</gene>
<sequence>MFFSRNLQDLEGMGAGQQREIQEAKWSGGQIHLRQTLNEEAIAVEFSECQQVSCPPAKRRMNFPLLPCPHPLQISQPLTTPPNISSIPMYPK</sequence>
<reference evidence="1 2" key="1">
    <citation type="submission" date="2019-04" db="EMBL/GenBank/DDBJ databases">
        <authorList>
            <person name="Schori C."/>
            <person name="Ahrens C."/>
        </authorList>
    </citation>
    <scope>NUCLEOTIDE SEQUENCE [LARGE SCALE GENOMIC DNA]</scope>
    <source>
        <strain evidence="1 2">DSM 2950</strain>
    </source>
</reference>
<accession>A0A7G5MSD9</accession>
<dbReference type="EMBL" id="CP039126">
    <property type="protein sequence ID" value="QMW77532.1"/>
    <property type="molecule type" value="Genomic_DNA"/>
</dbReference>
<organism evidence="1 2">
    <name type="scientific">Blautia producta</name>
    <dbReference type="NCBI Taxonomy" id="33035"/>
    <lineage>
        <taxon>Bacteria</taxon>
        <taxon>Bacillati</taxon>
        <taxon>Bacillota</taxon>
        <taxon>Clostridia</taxon>
        <taxon>Lachnospirales</taxon>
        <taxon>Lachnospiraceae</taxon>
        <taxon>Blautia</taxon>
    </lineage>
</organism>
<protein>
    <submittedName>
        <fullName evidence="1">Uncharacterized protein</fullName>
    </submittedName>
</protein>
<evidence type="ECO:0000313" key="2">
    <source>
        <dbReference type="Proteomes" id="UP000515789"/>
    </source>
</evidence>
<dbReference type="Proteomes" id="UP000515789">
    <property type="component" value="Chromosome"/>
</dbReference>
<dbReference type="AlphaFoldDB" id="A0A7G5MSD9"/>